<dbReference type="PANTHER" id="PTHR34512">
    <property type="entry name" value="CELL SURFACE PROTEIN"/>
    <property type="match status" value="1"/>
</dbReference>
<feature type="compositionally biased region" description="Basic and acidic residues" evidence="1">
    <location>
        <begin position="435"/>
        <end position="452"/>
    </location>
</feature>
<evidence type="ECO:0000259" key="3">
    <source>
        <dbReference type="Pfam" id="PF13360"/>
    </source>
</evidence>
<accession>A0A1H9Y7R8</accession>
<feature type="domain" description="Pyrrolo-quinoline quinone repeat" evidence="3">
    <location>
        <begin position="120"/>
        <end position="308"/>
    </location>
</feature>
<name>A0A1H9Y7R8_9EURY</name>
<dbReference type="InterPro" id="IPR018391">
    <property type="entry name" value="PQQ_b-propeller_rpt"/>
</dbReference>
<keyword evidence="2" id="KW-1133">Transmembrane helix</keyword>
<dbReference type="AlphaFoldDB" id="A0A1H9Y7R8"/>
<organism evidence="4 5">
    <name type="scientific">Methanococcoides vulcani</name>
    <dbReference type="NCBI Taxonomy" id="1353158"/>
    <lineage>
        <taxon>Archaea</taxon>
        <taxon>Methanobacteriati</taxon>
        <taxon>Methanobacteriota</taxon>
        <taxon>Stenosarchaea group</taxon>
        <taxon>Methanomicrobia</taxon>
        <taxon>Methanosarcinales</taxon>
        <taxon>Methanosarcinaceae</taxon>
        <taxon>Methanococcoides</taxon>
    </lineage>
</organism>
<feature type="transmembrane region" description="Helical" evidence="2">
    <location>
        <begin position="405"/>
        <end position="424"/>
    </location>
</feature>
<dbReference type="Gene3D" id="2.130.10.10">
    <property type="entry name" value="YVTN repeat-like/Quinoprotein amine dehydrogenase"/>
    <property type="match status" value="2"/>
</dbReference>
<dbReference type="InterPro" id="IPR011047">
    <property type="entry name" value="Quinoprotein_ADH-like_sf"/>
</dbReference>
<evidence type="ECO:0000313" key="4">
    <source>
        <dbReference type="EMBL" id="SES64852.1"/>
    </source>
</evidence>
<protein>
    <submittedName>
        <fullName evidence="4">Outer membrane protein assembly factor BamB, contains PQQ-like beta-propeller repeat</fullName>
    </submittedName>
</protein>
<gene>
    <name evidence="4" type="ORF">SAMN04488587_0318</name>
</gene>
<proteinExistence type="predicted"/>
<dbReference type="InterPro" id="IPR015943">
    <property type="entry name" value="WD40/YVTN_repeat-like_dom_sf"/>
</dbReference>
<dbReference type="PANTHER" id="PTHR34512:SF30">
    <property type="entry name" value="OUTER MEMBRANE PROTEIN ASSEMBLY FACTOR BAMB"/>
    <property type="match status" value="1"/>
</dbReference>
<dbReference type="STRING" id="1353158.SAMN04488587_0318"/>
<feature type="domain" description="Pyrrolo-quinoline quinone repeat" evidence="3">
    <location>
        <begin position="61"/>
        <end position="107"/>
    </location>
</feature>
<sequence length="594" mass="66883">MIKLKSEKRQSSRNKIAYLLIAILIIFLCPSAAHADDWNMWGHDSNHTSHSKEDIELPLELFWKTEVEGSMYSSPVASNGLVYVGSKDSYLHTFDAKTGEERYNYETFKYPLYATIASTPLVTDSSIFISSYDDRLYAYQNSGKLKWKCFAGRVTYSSPTIYNNTIYIGTGTGIYALGKDDGILTWEYETNGMIYSSPAVSEDGVYAASSEGFIYALNMSNGELIWKYTTLGKITSSPAIDQRAAYIGSFDKNIYALDIRTGDLKWKYETGGEIRSSPAISNDSIYIGSNDGYVYALEKDTSRLKWKYRTDDEIISSPALAGNYLFIASMDGNLYIFNAEDGKLEDKIEIEEGIKASLAITDNIVYLLSENSELYAFKSNTSKYHIQKPPEDYADADTNEKMPKIYIISGIMFVLLAAITVSTIKKKKVFPKKKKTDEKTDSNAKKETNEREIRIAHQPVRGSLPVKLEGSKDEVPLSNNYQKQLESLQNHKLLEGGTSETILNEAQIKISSANHDNAEKLLKIADELVEKENNLLTDIVTLQVKITGKDPSQYQKISHLLDSALHDLKEGLFEDSQLYLENAKKDFEEQKKKS</sequence>
<dbReference type="Proteomes" id="UP000243338">
    <property type="component" value="Unassembled WGS sequence"/>
</dbReference>
<reference evidence="5" key="1">
    <citation type="submission" date="2016-10" db="EMBL/GenBank/DDBJ databases">
        <authorList>
            <person name="Varghese N."/>
            <person name="Submissions S."/>
        </authorList>
    </citation>
    <scope>NUCLEOTIDE SEQUENCE [LARGE SCALE GENOMIC DNA]</scope>
    <source>
        <strain evidence="5">SLH 33</strain>
    </source>
</reference>
<dbReference type="EMBL" id="FOHQ01000001">
    <property type="protein sequence ID" value="SES64852.1"/>
    <property type="molecule type" value="Genomic_DNA"/>
</dbReference>
<feature type="region of interest" description="Disordered" evidence="1">
    <location>
        <begin position="430"/>
        <end position="452"/>
    </location>
</feature>
<keyword evidence="2" id="KW-0812">Transmembrane</keyword>
<dbReference type="InterPro" id="IPR002372">
    <property type="entry name" value="PQQ_rpt_dom"/>
</dbReference>
<feature type="domain" description="Pyrrolo-quinoline quinone repeat" evidence="3">
    <location>
        <begin position="317"/>
        <end position="381"/>
    </location>
</feature>
<keyword evidence="2" id="KW-0472">Membrane</keyword>
<dbReference type="SUPFAM" id="SSF50998">
    <property type="entry name" value="Quinoprotein alcohol dehydrogenase-like"/>
    <property type="match status" value="1"/>
</dbReference>
<evidence type="ECO:0000256" key="2">
    <source>
        <dbReference type="SAM" id="Phobius"/>
    </source>
</evidence>
<dbReference type="Pfam" id="PF13360">
    <property type="entry name" value="PQQ_2"/>
    <property type="match status" value="3"/>
</dbReference>
<dbReference type="SMART" id="SM00564">
    <property type="entry name" value="PQQ"/>
    <property type="match status" value="8"/>
</dbReference>
<evidence type="ECO:0000256" key="1">
    <source>
        <dbReference type="SAM" id="MobiDB-lite"/>
    </source>
</evidence>
<evidence type="ECO:0000313" key="5">
    <source>
        <dbReference type="Proteomes" id="UP000243338"/>
    </source>
</evidence>
<keyword evidence="5" id="KW-1185">Reference proteome</keyword>